<feature type="non-terminal residue" evidence="4">
    <location>
        <position position="1"/>
    </location>
</feature>
<evidence type="ECO:0000256" key="2">
    <source>
        <dbReference type="ARBA" id="ARBA00022741"/>
    </source>
</evidence>
<keyword evidence="5" id="KW-1185">Reference proteome</keyword>
<dbReference type="GO" id="GO:0016020">
    <property type="term" value="C:membrane"/>
    <property type="evidence" value="ECO:0007669"/>
    <property type="project" value="TreeGrafter"/>
</dbReference>
<evidence type="ECO:0000313" key="4">
    <source>
        <dbReference type="EMBL" id="CAG7830240.1"/>
    </source>
</evidence>
<keyword evidence="2" id="KW-0547">Nucleotide-binding</keyword>
<dbReference type="OrthoDB" id="1700726at2759"/>
<evidence type="ECO:0008006" key="6">
    <source>
        <dbReference type="Google" id="ProtNLM"/>
    </source>
</evidence>
<dbReference type="AlphaFoldDB" id="A0A8J2LX71"/>
<dbReference type="GO" id="GO:0005524">
    <property type="term" value="F:ATP binding"/>
    <property type="evidence" value="ECO:0007669"/>
    <property type="project" value="UniProtKB-KW"/>
</dbReference>
<proteinExistence type="predicted"/>
<evidence type="ECO:0000313" key="5">
    <source>
        <dbReference type="Proteomes" id="UP000708208"/>
    </source>
</evidence>
<keyword evidence="1" id="KW-0436">Ligase</keyword>
<gene>
    <name evidence="4" type="ORF">AFUS01_LOCUS40058</name>
</gene>
<dbReference type="PANTHER" id="PTHR43272">
    <property type="entry name" value="LONG-CHAIN-FATTY-ACID--COA LIGASE"/>
    <property type="match status" value="1"/>
</dbReference>
<accession>A0A8J2LX71</accession>
<reference evidence="4" key="1">
    <citation type="submission" date="2021-06" db="EMBL/GenBank/DDBJ databases">
        <authorList>
            <person name="Hodson N. C."/>
            <person name="Mongue J. A."/>
            <person name="Jaron S. K."/>
        </authorList>
    </citation>
    <scope>NUCLEOTIDE SEQUENCE</scope>
</reference>
<protein>
    <recommendedName>
        <fullName evidence="6">AMP-dependent synthetase/ligase domain-containing protein</fullName>
    </recommendedName>
</protein>
<sequence>EVCIKSAGMFKGYYKNEEETQNVIDEDGWLHTGDIATWLSNGTIKIIDRKKNIFKLSQGEYVAPEKIEIVYVFSRLVTQIFITGDSLEVSGSLILFNLKKMTTICYPMLILM</sequence>
<organism evidence="4 5">
    <name type="scientific">Allacma fusca</name>
    <dbReference type="NCBI Taxonomy" id="39272"/>
    <lineage>
        <taxon>Eukaryota</taxon>
        <taxon>Metazoa</taxon>
        <taxon>Ecdysozoa</taxon>
        <taxon>Arthropoda</taxon>
        <taxon>Hexapoda</taxon>
        <taxon>Collembola</taxon>
        <taxon>Symphypleona</taxon>
        <taxon>Sminthuridae</taxon>
        <taxon>Allacma</taxon>
    </lineage>
</organism>
<keyword evidence="3" id="KW-0067">ATP-binding</keyword>
<dbReference type="Proteomes" id="UP000708208">
    <property type="component" value="Unassembled WGS sequence"/>
</dbReference>
<dbReference type="EMBL" id="CAJVCH010554883">
    <property type="protein sequence ID" value="CAG7830240.1"/>
    <property type="molecule type" value="Genomic_DNA"/>
</dbReference>
<dbReference type="GO" id="GO:0004467">
    <property type="term" value="F:long-chain fatty acid-CoA ligase activity"/>
    <property type="evidence" value="ECO:0007669"/>
    <property type="project" value="TreeGrafter"/>
</dbReference>
<dbReference type="GO" id="GO:0005783">
    <property type="term" value="C:endoplasmic reticulum"/>
    <property type="evidence" value="ECO:0007669"/>
    <property type="project" value="TreeGrafter"/>
</dbReference>
<evidence type="ECO:0000256" key="3">
    <source>
        <dbReference type="ARBA" id="ARBA00022840"/>
    </source>
</evidence>
<dbReference type="PANTHER" id="PTHR43272:SF33">
    <property type="entry name" value="AMP-BINDING DOMAIN-CONTAINING PROTEIN-RELATED"/>
    <property type="match status" value="1"/>
</dbReference>
<comment type="caution">
    <text evidence="4">The sequence shown here is derived from an EMBL/GenBank/DDBJ whole genome shotgun (WGS) entry which is preliminary data.</text>
</comment>
<name>A0A8J2LX71_9HEXA</name>
<evidence type="ECO:0000256" key="1">
    <source>
        <dbReference type="ARBA" id="ARBA00022598"/>
    </source>
</evidence>